<dbReference type="HOGENOM" id="CLU_073545_1_0_0"/>
<dbReference type="Proteomes" id="UP000002027">
    <property type="component" value="Chromosome 2"/>
</dbReference>
<evidence type="ECO:0008006" key="3">
    <source>
        <dbReference type="Google" id="ProtNLM"/>
    </source>
</evidence>
<keyword evidence="2" id="KW-1185">Reference proteome</keyword>
<reference evidence="1 2" key="2">
    <citation type="journal article" date="2010" name="Stand. Genomic Sci.">
        <title>Complete genome sequence of Desulfohalobium retbaense type strain (HR(100)).</title>
        <authorList>
            <person name="Spring S."/>
            <person name="Nolan M."/>
            <person name="Lapidus A."/>
            <person name="Glavina Del Rio T."/>
            <person name="Copeland A."/>
            <person name="Tice H."/>
            <person name="Cheng J.F."/>
            <person name="Lucas S."/>
            <person name="Land M."/>
            <person name="Chen F."/>
            <person name="Bruce D."/>
            <person name="Goodwin L."/>
            <person name="Pitluck S."/>
            <person name="Ivanova N."/>
            <person name="Mavromatis K."/>
            <person name="Mikhailova N."/>
            <person name="Pati A."/>
            <person name="Chen A."/>
            <person name="Palaniappan K."/>
            <person name="Hauser L."/>
            <person name="Chang Y.J."/>
            <person name="Jeffries C.D."/>
            <person name="Munk C."/>
            <person name="Kiss H."/>
            <person name="Chain P."/>
            <person name="Han C."/>
            <person name="Brettin T."/>
            <person name="Detter J.C."/>
            <person name="Schuler E."/>
            <person name="Goker M."/>
            <person name="Rohde M."/>
            <person name="Bristow J."/>
            <person name="Eisen J.A."/>
            <person name="Markowitz V."/>
            <person name="Hugenholtz P."/>
            <person name="Kyrpides N.C."/>
            <person name="Klenk H.P."/>
        </authorList>
    </citation>
    <scope>NUCLEOTIDE SEQUENCE [LARGE SCALE GENOMIC DNA]</scope>
    <source>
        <strain evidence="2">ATCC 49802 / DSM 20745 / S 6022</strain>
    </source>
</reference>
<dbReference type="InParanoid" id="D1C9K6"/>
<name>D1C9K6_SPHTD</name>
<dbReference type="KEGG" id="sti:Sthe_3099"/>
<reference evidence="2" key="1">
    <citation type="submission" date="2009-11" db="EMBL/GenBank/DDBJ databases">
        <title>The complete chromosome 2 of Sphaerobacter thermophilus DSM 20745.</title>
        <authorList>
            <person name="Lucas S."/>
            <person name="Copeland A."/>
            <person name="Lapidus A."/>
            <person name="Glavina del Rio T."/>
            <person name="Dalin E."/>
            <person name="Tice H."/>
            <person name="Bruce D."/>
            <person name="Goodwin L."/>
            <person name="Pitluck S."/>
            <person name="Kyrpides N."/>
            <person name="Mavromatis K."/>
            <person name="Ivanova N."/>
            <person name="Mikhailova N."/>
            <person name="LaButti K.M."/>
            <person name="Clum A."/>
            <person name="Sun H.I."/>
            <person name="Brettin T."/>
            <person name="Detter J.C."/>
            <person name="Han C."/>
            <person name="Larimer F."/>
            <person name="Land M."/>
            <person name="Hauser L."/>
            <person name="Markowitz V."/>
            <person name="Cheng J.F."/>
            <person name="Hugenholtz P."/>
            <person name="Woyke T."/>
            <person name="Wu D."/>
            <person name="Steenblock K."/>
            <person name="Schneider S."/>
            <person name="Pukall R."/>
            <person name="Goeker M."/>
            <person name="Klenk H.P."/>
            <person name="Eisen J.A."/>
        </authorList>
    </citation>
    <scope>NUCLEOTIDE SEQUENCE [LARGE SCALE GENOMIC DNA]</scope>
    <source>
        <strain evidence="2">ATCC 49802 / DSM 20745 / S 6022</strain>
    </source>
</reference>
<proteinExistence type="predicted"/>
<dbReference type="InterPro" id="IPR024524">
    <property type="entry name" value="DUF3800"/>
</dbReference>
<gene>
    <name evidence="1" type="ordered locus">Sthe_3099</name>
</gene>
<accession>D1C9K6</accession>
<protein>
    <recommendedName>
        <fullName evidence="3">DUF3800 domain-containing protein</fullName>
    </recommendedName>
</protein>
<dbReference type="RefSeq" id="WP_012873534.1">
    <property type="nucleotide sequence ID" value="NC_013524.1"/>
</dbReference>
<dbReference type="AlphaFoldDB" id="D1C9K6"/>
<sequence>MAGAGRRQCLYVFLDEAGNFDFGATGTRHFAVASVALYRPFPFAAALDELRCDLVERGIELEYFHASEDAQSIRNRVFDVIVGALDALHIDCVIAEKAAVPVELQQVEHLYPWMLGCLLRWTLSQVDWPTVAEVIVITDRIPVKRKRRAVEKGIKLALAAMLPAETRYRVLHHDSKAWWGLQVADYANWAVYRKREKGDERSFDRIRSAVRVELNALQELERHASGRPKPPN</sequence>
<dbReference type="EMBL" id="CP001824">
    <property type="protein sequence ID" value="ACZ40499.1"/>
    <property type="molecule type" value="Genomic_DNA"/>
</dbReference>
<organism evidence="1 2">
    <name type="scientific">Sphaerobacter thermophilus (strain ATCC 49802 / DSM 20745 / KCCM 41009 / NCIMB 13125 / S 6022)</name>
    <dbReference type="NCBI Taxonomy" id="479434"/>
    <lineage>
        <taxon>Bacteria</taxon>
        <taxon>Pseudomonadati</taxon>
        <taxon>Thermomicrobiota</taxon>
        <taxon>Thermomicrobia</taxon>
        <taxon>Sphaerobacterales</taxon>
        <taxon>Sphaerobacterineae</taxon>
        <taxon>Sphaerobacteraceae</taxon>
        <taxon>Sphaerobacter</taxon>
    </lineage>
</organism>
<evidence type="ECO:0000313" key="1">
    <source>
        <dbReference type="EMBL" id="ACZ40499.1"/>
    </source>
</evidence>
<dbReference type="Pfam" id="PF12686">
    <property type="entry name" value="DUF3800"/>
    <property type="match status" value="1"/>
</dbReference>
<dbReference type="eggNOG" id="ENOG5032UK7">
    <property type="taxonomic scope" value="Bacteria"/>
</dbReference>
<evidence type="ECO:0000313" key="2">
    <source>
        <dbReference type="Proteomes" id="UP000002027"/>
    </source>
</evidence>